<organism evidence="2 3">
    <name type="scientific">Marinicrinis lubricantis</name>
    <dbReference type="NCBI Taxonomy" id="2086470"/>
    <lineage>
        <taxon>Bacteria</taxon>
        <taxon>Bacillati</taxon>
        <taxon>Bacillota</taxon>
        <taxon>Bacilli</taxon>
        <taxon>Bacillales</taxon>
        <taxon>Paenibacillaceae</taxon>
    </lineage>
</organism>
<reference evidence="3" key="1">
    <citation type="journal article" date="2019" name="Int. J. Syst. Evol. Microbiol.">
        <title>The Global Catalogue of Microorganisms (GCM) 10K type strain sequencing project: providing services to taxonomists for standard genome sequencing and annotation.</title>
        <authorList>
            <consortium name="The Broad Institute Genomics Platform"/>
            <consortium name="The Broad Institute Genome Sequencing Center for Infectious Disease"/>
            <person name="Wu L."/>
            <person name="Ma J."/>
        </authorList>
    </citation>
    <scope>NUCLEOTIDE SEQUENCE [LARGE SCALE GENOMIC DNA]</scope>
    <source>
        <strain evidence="3">CCM 8749</strain>
    </source>
</reference>
<evidence type="ECO:0000313" key="2">
    <source>
        <dbReference type="EMBL" id="MFC5985873.1"/>
    </source>
</evidence>
<gene>
    <name evidence="2" type="ORF">ACFPXP_05440</name>
</gene>
<dbReference type="Proteomes" id="UP001596250">
    <property type="component" value="Unassembled WGS sequence"/>
</dbReference>
<dbReference type="PROSITE" id="PS51257">
    <property type="entry name" value="PROKAR_LIPOPROTEIN"/>
    <property type="match status" value="1"/>
</dbReference>
<feature type="chain" id="PRO_5046792775" description="SnoaL-like domain-containing protein" evidence="1">
    <location>
        <begin position="23"/>
        <end position="221"/>
    </location>
</feature>
<dbReference type="RefSeq" id="WP_379893130.1">
    <property type="nucleotide sequence ID" value="NZ_CBCSCT010000013.1"/>
</dbReference>
<evidence type="ECO:0008006" key="4">
    <source>
        <dbReference type="Google" id="ProtNLM"/>
    </source>
</evidence>
<proteinExistence type="predicted"/>
<evidence type="ECO:0000313" key="3">
    <source>
        <dbReference type="Proteomes" id="UP001596250"/>
    </source>
</evidence>
<keyword evidence="1" id="KW-0732">Signal</keyword>
<name>A0ABW1ILZ0_9BACL</name>
<protein>
    <recommendedName>
        <fullName evidence="4">SnoaL-like domain-containing protein</fullName>
    </recommendedName>
</protein>
<comment type="caution">
    <text evidence="2">The sequence shown here is derived from an EMBL/GenBank/DDBJ whole genome shotgun (WGS) entry which is preliminary data.</text>
</comment>
<dbReference type="EMBL" id="JBHSQV010000032">
    <property type="protein sequence ID" value="MFC5985873.1"/>
    <property type="molecule type" value="Genomic_DNA"/>
</dbReference>
<feature type="signal peptide" evidence="1">
    <location>
        <begin position="1"/>
        <end position="22"/>
    </location>
</feature>
<evidence type="ECO:0000256" key="1">
    <source>
        <dbReference type="SAM" id="SignalP"/>
    </source>
</evidence>
<sequence length="221" mass="25847">MKKWICLTAIMLWGMLSLSACSDPMLSEEERQDIIDQITILETSEYDLVYFNINYQQYLEQVNGIIDDTYLKSIEDQIIFGYDDKKYTRADLVDMSTQEWEEHKDHMLPLIQGIGMDNQKSVISFSKVYEDEASKKIYIYTTEDKVLNGKAFTKTNRKYTFDRIKDRWLVTSVEFDKFTYGSEQTEEEIQTSISGLKYQTHADKPVEYIEETITLEGTGTS</sequence>
<accession>A0ABW1ILZ0</accession>
<keyword evidence="3" id="KW-1185">Reference proteome</keyword>